<dbReference type="GO" id="GO:0016811">
    <property type="term" value="F:hydrolase activity, acting on carbon-nitrogen (but not peptide) bonds, in linear amides"/>
    <property type="evidence" value="ECO:0007669"/>
    <property type="project" value="UniProtKB-ARBA"/>
</dbReference>
<evidence type="ECO:0000256" key="1">
    <source>
        <dbReference type="ARBA" id="ARBA00022801"/>
    </source>
</evidence>
<evidence type="ECO:0000313" key="4">
    <source>
        <dbReference type="Proteomes" id="UP000016584"/>
    </source>
</evidence>
<dbReference type="InterPro" id="IPR036526">
    <property type="entry name" value="C-N_Hydrolase_sf"/>
</dbReference>
<dbReference type="InterPro" id="IPR050345">
    <property type="entry name" value="Aliph_Amidase/BUP"/>
</dbReference>
<gene>
    <name evidence="3" type="ORF">M472_04605</name>
</gene>
<name>U2IZE6_9SPHI</name>
<dbReference type="RefSeq" id="WP_021071519.1">
    <property type="nucleotide sequence ID" value="NZ_ATDL01000018.1"/>
</dbReference>
<dbReference type="PROSITE" id="PS50263">
    <property type="entry name" value="CN_HYDROLASE"/>
    <property type="match status" value="1"/>
</dbReference>
<dbReference type="CDD" id="cd07197">
    <property type="entry name" value="nitrilase"/>
    <property type="match status" value="1"/>
</dbReference>
<dbReference type="SUPFAM" id="SSF56317">
    <property type="entry name" value="Carbon-nitrogen hydrolase"/>
    <property type="match status" value="1"/>
</dbReference>
<evidence type="ECO:0000259" key="2">
    <source>
        <dbReference type="PROSITE" id="PS50263"/>
    </source>
</evidence>
<dbReference type="Pfam" id="PF00795">
    <property type="entry name" value="CN_hydrolase"/>
    <property type="match status" value="1"/>
</dbReference>
<sequence length="263" mass="29435">MKVGYFQYAVIWRDIEANLNYVASKIDGSTFDLLVLPEFFTTGYAIDKQADILPFAEHLSDSFTVRYLSELLSRTGNGYIVGSIPEVEDGVLYNTSILVGASGLIASYRKIHLPDYEKRFFRSGAEAVVYDDGDSRIGLTVCFDCWFPQHTSLLKADGVEVICHSACFGGPVTPTIIPIRALENQCFYVSCNRIGEEYFDGELEEYRGESQVVGPDGDILLRAGKEEALDFVEIDLARVDRPAFGSLITKDFRSEHDKYTIQI</sequence>
<dbReference type="InterPro" id="IPR003010">
    <property type="entry name" value="C-N_Hydrolase"/>
</dbReference>
<dbReference type="Proteomes" id="UP000016584">
    <property type="component" value="Unassembled WGS sequence"/>
</dbReference>
<dbReference type="eggNOG" id="COG0388">
    <property type="taxonomic scope" value="Bacteria"/>
</dbReference>
<dbReference type="PANTHER" id="PTHR43674">
    <property type="entry name" value="NITRILASE C965.09-RELATED"/>
    <property type="match status" value="1"/>
</dbReference>
<protein>
    <recommendedName>
        <fullName evidence="2">CN hydrolase domain-containing protein</fullName>
    </recommendedName>
</protein>
<dbReference type="STRING" id="1346330.M472_04605"/>
<evidence type="ECO:0000313" key="3">
    <source>
        <dbReference type="EMBL" id="ERJ58039.1"/>
    </source>
</evidence>
<reference evidence="3 4" key="1">
    <citation type="journal article" date="2013" name="Genome Announc.">
        <title>The Draft Genome Sequence of Sphingomonas paucimobilis Strain HER1398 (Proteobacteria), Host to the Giant PAU Phage, Indicates That It Is a Member of the Genus Sphingobacterium (Bacteroidetes).</title>
        <authorList>
            <person name="White R.A.III."/>
            <person name="Suttle C.A."/>
        </authorList>
    </citation>
    <scope>NUCLEOTIDE SEQUENCE [LARGE SCALE GENOMIC DNA]</scope>
    <source>
        <strain evidence="3 4">HER1398</strain>
    </source>
</reference>
<keyword evidence="1" id="KW-0378">Hydrolase</keyword>
<dbReference type="EMBL" id="ATDL01000018">
    <property type="protein sequence ID" value="ERJ58039.1"/>
    <property type="molecule type" value="Genomic_DNA"/>
</dbReference>
<dbReference type="AlphaFoldDB" id="U2IZE6"/>
<feature type="domain" description="CN hydrolase" evidence="2">
    <location>
        <begin position="1"/>
        <end position="236"/>
    </location>
</feature>
<dbReference type="PANTHER" id="PTHR43674:SF2">
    <property type="entry name" value="BETA-UREIDOPROPIONASE"/>
    <property type="match status" value="1"/>
</dbReference>
<accession>U2IZE6</accession>
<dbReference type="Gene3D" id="3.60.110.10">
    <property type="entry name" value="Carbon-nitrogen hydrolase"/>
    <property type="match status" value="1"/>
</dbReference>
<organism evidence="3 4">
    <name type="scientific">Sphingobacterium paucimobilis HER1398</name>
    <dbReference type="NCBI Taxonomy" id="1346330"/>
    <lineage>
        <taxon>Bacteria</taxon>
        <taxon>Pseudomonadati</taxon>
        <taxon>Bacteroidota</taxon>
        <taxon>Sphingobacteriia</taxon>
        <taxon>Sphingobacteriales</taxon>
        <taxon>Sphingobacteriaceae</taxon>
        <taxon>Sphingobacterium</taxon>
    </lineage>
</organism>
<dbReference type="OrthoDB" id="9811121at2"/>
<dbReference type="PATRIC" id="fig|1346330.5.peg.3382"/>
<comment type="caution">
    <text evidence="3">The sequence shown here is derived from an EMBL/GenBank/DDBJ whole genome shotgun (WGS) entry which is preliminary data.</text>
</comment>
<proteinExistence type="predicted"/>
<keyword evidence="4" id="KW-1185">Reference proteome</keyword>